<dbReference type="Pfam" id="PF10387">
    <property type="entry name" value="DUF2442"/>
    <property type="match status" value="1"/>
</dbReference>
<dbReference type="SUPFAM" id="SSF143880">
    <property type="entry name" value="NE0471 N-terminal domain-like"/>
    <property type="match status" value="1"/>
</dbReference>
<evidence type="ECO:0000313" key="1">
    <source>
        <dbReference type="EMBL" id="ACB82530.1"/>
    </source>
</evidence>
<dbReference type="EMBL" id="CP001029">
    <property type="protein sequence ID" value="ACB82530.1"/>
    <property type="molecule type" value="Genomic_DNA"/>
</dbReference>
<proteinExistence type="predicted"/>
<dbReference type="Gene3D" id="1.10.260.40">
    <property type="entry name" value="lambda repressor-like DNA-binding domains"/>
    <property type="match status" value="1"/>
</dbReference>
<dbReference type="Gene3D" id="3.30.2020.10">
    <property type="entry name" value="NE0471-like N-terminal domain"/>
    <property type="match status" value="1"/>
</dbReference>
<dbReference type="AlphaFoldDB" id="B1ZFS1"/>
<dbReference type="InterPro" id="IPR036782">
    <property type="entry name" value="NE0471-like_N"/>
</dbReference>
<protein>
    <recommendedName>
        <fullName evidence="3">DUF2442 domain-containing protein</fullName>
    </recommendedName>
</protein>
<dbReference type="InterPro" id="IPR018841">
    <property type="entry name" value="DUF2442"/>
</dbReference>
<accession>B1ZFS1</accession>
<dbReference type="KEGG" id="mpo:Mpop_4430"/>
<gene>
    <name evidence="1" type="ordered locus">Mpop_4430</name>
</gene>
<dbReference type="eggNOG" id="ENOG5033HXP">
    <property type="taxonomic scope" value="Bacteria"/>
</dbReference>
<dbReference type="HOGENOM" id="CLU_144769_1_0_5"/>
<dbReference type="InterPro" id="IPR010982">
    <property type="entry name" value="Lambda_DNA-bd_dom_sf"/>
</dbReference>
<reference evidence="1" key="1">
    <citation type="submission" date="2008-04" db="EMBL/GenBank/DDBJ databases">
        <title>Complete sequence of chromosome of Methylobacterium populi BJ001.</title>
        <authorList>
            <consortium name="US DOE Joint Genome Institute"/>
            <person name="Copeland A."/>
            <person name="Lucas S."/>
            <person name="Lapidus A."/>
            <person name="Glavina del Rio T."/>
            <person name="Dalin E."/>
            <person name="Tice H."/>
            <person name="Bruce D."/>
            <person name="Goodwin L."/>
            <person name="Pitluck S."/>
            <person name="Chertkov O."/>
            <person name="Brettin T."/>
            <person name="Detter J.C."/>
            <person name="Han C."/>
            <person name="Kuske C.R."/>
            <person name="Schmutz J."/>
            <person name="Larimer F."/>
            <person name="Land M."/>
            <person name="Hauser L."/>
            <person name="Kyrpides N."/>
            <person name="Mikhailova N."/>
            <person name="Marx C."/>
            <person name="Richardson P."/>
        </authorList>
    </citation>
    <scope>NUCLEOTIDE SEQUENCE [LARGE SCALE GENOMIC DNA]</scope>
    <source>
        <strain evidence="1">BJ001</strain>
    </source>
</reference>
<dbReference type="SUPFAM" id="SSF47413">
    <property type="entry name" value="lambda repressor-like DNA-binding domains"/>
    <property type="match status" value="1"/>
</dbReference>
<sequence length="160" mass="17262">MSATDRITVGEPLPRLASVVAGGSYEVALTWAEGARVGRSDVVDLAPIILTYKVFRPLREDAALFRAVRLGEGGRSIVWPDDADLDIGADSLEELAEETMTNADFAAFLQRHGLTYDAAAAHLGISRRMVAYYAKSHAVPRVLALACRYIDLQADASRAA</sequence>
<dbReference type="OrthoDB" id="8234829at2"/>
<evidence type="ECO:0008006" key="3">
    <source>
        <dbReference type="Google" id="ProtNLM"/>
    </source>
</evidence>
<dbReference type="Proteomes" id="UP000007136">
    <property type="component" value="Chromosome"/>
</dbReference>
<dbReference type="RefSeq" id="WP_012456136.1">
    <property type="nucleotide sequence ID" value="NC_010725.1"/>
</dbReference>
<evidence type="ECO:0000313" key="2">
    <source>
        <dbReference type="Proteomes" id="UP000007136"/>
    </source>
</evidence>
<name>B1ZFS1_METPB</name>
<organism evidence="1 2">
    <name type="scientific">Methylorubrum populi (strain ATCC BAA-705 / NCIMB 13946 / BJ001)</name>
    <name type="common">Methylobacterium populi</name>
    <dbReference type="NCBI Taxonomy" id="441620"/>
    <lineage>
        <taxon>Bacteria</taxon>
        <taxon>Pseudomonadati</taxon>
        <taxon>Pseudomonadota</taxon>
        <taxon>Alphaproteobacteria</taxon>
        <taxon>Hyphomicrobiales</taxon>
        <taxon>Methylobacteriaceae</taxon>
        <taxon>Methylorubrum</taxon>
    </lineage>
</organism>
<dbReference type="STRING" id="441620.Mpop_4430"/>
<dbReference type="GO" id="GO:0003677">
    <property type="term" value="F:DNA binding"/>
    <property type="evidence" value="ECO:0007669"/>
    <property type="project" value="InterPro"/>
</dbReference>